<dbReference type="STRING" id="57577.A0A2K3LML3"/>
<sequence length="164" mass="18000">MRMPDGMHLVMGSVISESHTAFVKDRKILDGNLIANEVVDEARRTKKELLFFKVYFEKAWYSVGGHASVTVSHLQFANDTLLMGTKSSVNVCALRAVLMLFETMSGLRVHFHKSMLVGVNISVSLLGEAASALCCRVRKIPFLYMGIPIGGDSRFLGIGVGSFT</sequence>
<keyword evidence="1" id="KW-0808">Transferase</keyword>
<protein>
    <submittedName>
        <fullName evidence="1">Cysteine-rich receptor-like protein kinase</fullName>
    </submittedName>
</protein>
<dbReference type="EMBL" id="ASHM01036565">
    <property type="protein sequence ID" value="PNX79763.1"/>
    <property type="molecule type" value="Genomic_DNA"/>
</dbReference>
<accession>A0A2K3LML3</accession>
<reference evidence="1 2" key="1">
    <citation type="journal article" date="2014" name="Am. J. Bot.">
        <title>Genome assembly and annotation for red clover (Trifolium pratense; Fabaceae).</title>
        <authorList>
            <person name="Istvanek J."/>
            <person name="Jaros M."/>
            <person name="Krenek A."/>
            <person name="Repkova J."/>
        </authorList>
    </citation>
    <scope>NUCLEOTIDE SEQUENCE [LARGE SCALE GENOMIC DNA]</scope>
    <source>
        <strain evidence="2">cv. Tatra</strain>
        <tissue evidence="1">Young leaves</tissue>
    </source>
</reference>
<keyword evidence="1" id="KW-0675">Receptor</keyword>
<evidence type="ECO:0000313" key="1">
    <source>
        <dbReference type="EMBL" id="PNX79763.1"/>
    </source>
</evidence>
<reference evidence="1 2" key="2">
    <citation type="journal article" date="2017" name="Front. Plant Sci.">
        <title>Gene Classification and Mining of Molecular Markers Useful in Red Clover (Trifolium pratense) Breeding.</title>
        <authorList>
            <person name="Istvanek J."/>
            <person name="Dluhosova J."/>
            <person name="Dluhos P."/>
            <person name="Patkova L."/>
            <person name="Nedelnik J."/>
            <person name="Repkova J."/>
        </authorList>
    </citation>
    <scope>NUCLEOTIDE SEQUENCE [LARGE SCALE GENOMIC DNA]</scope>
    <source>
        <strain evidence="2">cv. Tatra</strain>
        <tissue evidence="1">Young leaves</tissue>
    </source>
</reference>
<evidence type="ECO:0000313" key="2">
    <source>
        <dbReference type="Proteomes" id="UP000236291"/>
    </source>
</evidence>
<comment type="caution">
    <text evidence="1">The sequence shown here is derived from an EMBL/GenBank/DDBJ whole genome shotgun (WGS) entry which is preliminary data.</text>
</comment>
<proteinExistence type="predicted"/>
<gene>
    <name evidence="1" type="ORF">L195_g035751</name>
</gene>
<keyword evidence="1" id="KW-0418">Kinase</keyword>
<dbReference type="GO" id="GO:0016301">
    <property type="term" value="F:kinase activity"/>
    <property type="evidence" value="ECO:0007669"/>
    <property type="project" value="UniProtKB-KW"/>
</dbReference>
<name>A0A2K3LML3_TRIPR</name>
<dbReference type="Proteomes" id="UP000236291">
    <property type="component" value="Unassembled WGS sequence"/>
</dbReference>
<dbReference type="AlphaFoldDB" id="A0A2K3LML3"/>
<organism evidence="1 2">
    <name type="scientific">Trifolium pratense</name>
    <name type="common">Red clover</name>
    <dbReference type="NCBI Taxonomy" id="57577"/>
    <lineage>
        <taxon>Eukaryota</taxon>
        <taxon>Viridiplantae</taxon>
        <taxon>Streptophyta</taxon>
        <taxon>Embryophyta</taxon>
        <taxon>Tracheophyta</taxon>
        <taxon>Spermatophyta</taxon>
        <taxon>Magnoliopsida</taxon>
        <taxon>eudicotyledons</taxon>
        <taxon>Gunneridae</taxon>
        <taxon>Pentapetalae</taxon>
        <taxon>rosids</taxon>
        <taxon>fabids</taxon>
        <taxon>Fabales</taxon>
        <taxon>Fabaceae</taxon>
        <taxon>Papilionoideae</taxon>
        <taxon>50 kb inversion clade</taxon>
        <taxon>NPAAA clade</taxon>
        <taxon>Hologalegina</taxon>
        <taxon>IRL clade</taxon>
        <taxon>Trifolieae</taxon>
        <taxon>Trifolium</taxon>
    </lineage>
</organism>